<dbReference type="Pfam" id="PF13556">
    <property type="entry name" value="HTH_30"/>
    <property type="match status" value="1"/>
</dbReference>
<comment type="similarity">
    <text evidence="1">Belongs to the CdaR family.</text>
</comment>
<dbReference type="Pfam" id="PF17853">
    <property type="entry name" value="GGDEF_2"/>
    <property type="match status" value="1"/>
</dbReference>
<reference evidence="4 5" key="1">
    <citation type="submission" date="2021-01" db="EMBL/GenBank/DDBJ databases">
        <title>WGS of actinomycetes isolated from Thailand.</title>
        <authorList>
            <person name="Thawai C."/>
        </authorList>
    </citation>
    <scope>NUCLEOTIDE SEQUENCE [LARGE SCALE GENOMIC DNA]</scope>
    <source>
        <strain evidence="4 5">CA1R205</strain>
    </source>
</reference>
<evidence type="ECO:0000313" key="5">
    <source>
        <dbReference type="Proteomes" id="UP000634229"/>
    </source>
</evidence>
<dbReference type="PANTHER" id="PTHR33744">
    <property type="entry name" value="CARBOHYDRATE DIACID REGULATOR"/>
    <property type="match status" value="1"/>
</dbReference>
<dbReference type="Gene3D" id="1.10.10.2840">
    <property type="entry name" value="PucR C-terminal helix-turn-helix domain"/>
    <property type="match status" value="1"/>
</dbReference>
<evidence type="ECO:0000256" key="1">
    <source>
        <dbReference type="ARBA" id="ARBA00006754"/>
    </source>
</evidence>
<comment type="caution">
    <text evidence="4">The sequence shown here is derived from an EMBL/GenBank/DDBJ whole genome shotgun (WGS) entry which is preliminary data.</text>
</comment>
<feature type="domain" description="PucR C-terminal helix-turn-helix" evidence="2">
    <location>
        <begin position="502"/>
        <end position="559"/>
    </location>
</feature>
<feature type="domain" description="CdaR GGDEF-like" evidence="3">
    <location>
        <begin position="335"/>
        <end position="449"/>
    </location>
</feature>
<dbReference type="RefSeq" id="WP_201874504.1">
    <property type="nucleotide sequence ID" value="NZ_JAERRF010000006.1"/>
</dbReference>
<organism evidence="4 5">
    <name type="scientific">Streptomyces coffeae</name>
    <dbReference type="NCBI Taxonomy" id="621382"/>
    <lineage>
        <taxon>Bacteria</taxon>
        <taxon>Bacillati</taxon>
        <taxon>Actinomycetota</taxon>
        <taxon>Actinomycetes</taxon>
        <taxon>Kitasatosporales</taxon>
        <taxon>Streptomycetaceae</taxon>
        <taxon>Streptomyces</taxon>
    </lineage>
</organism>
<dbReference type="InterPro" id="IPR009057">
    <property type="entry name" value="Homeodomain-like_sf"/>
</dbReference>
<name>A0ABS1NBT1_9ACTN</name>
<dbReference type="EMBL" id="JAERRF010000006">
    <property type="protein sequence ID" value="MBL1097301.1"/>
    <property type="molecule type" value="Genomic_DNA"/>
</dbReference>
<dbReference type="InterPro" id="IPR025736">
    <property type="entry name" value="PucR_C-HTH_dom"/>
</dbReference>
<evidence type="ECO:0000259" key="3">
    <source>
        <dbReference type="Pfam" id="PF17853"/>
    </source>
</evidence>
<keyword evidence="5" id="KW-1185">Reference proteome</keyword>
<evidence type="ECO:0000259" key="2">
    <source>
        <dbReference type="Pfam" id="PF13556"/>
    </source>
</evidence>
<evidence type="ECO:0000313" key="4">
    <source>
        <dbReference type="EMBL" id="MBL1097301.1"/>
    </source>
</evidence>
<dbReference type="InterPro" id="IPR051448">
    <property type="entry name" value="CdaR-like_regulators"/>
</dbReference>
<proteinExistence type="inferred from homology"/>
<accession>A0ABS1NBT1</accession>
<dbReference type="InterPro" id="IPR041522">
    <property type="entry name" value="CdaR_GGDEF"/>
</dbReference>
<protein>
    <submittedName>
        <fullName evidence="4">Helix-turn-helix domain-containing protein</fullName>
    </submittedName>
</protein>
<gene>
    <name evidence="4" type="ORF">JK363_11550</name>
</gene>
<dbReference type="InterPro" id="IPR042070">
    <property type="entry name" value="PucR_C-HTH_sf"/>
</dbReference>
<dbReference type="SUPFAM" id="SSF46689">
    <property type="entry name" value="Homeodomain-like"/>
    <property type="match status" value="1"/>
</dbReference>
<dbReference type="PANTHER" id="PTHR33744:SF7">
    <property type="entry name" value="PUCR FAMILY TRANSCRIPTIONAL REGULATOR"/>
    <property type="match status" value="1"/>
</dbReference>
<dbReference type="Proteomes" id="UP000634229">
    <property type="component" value="Unassembled WGS sequence"/>
</dbReference>
<sequence>MTATPGGSAPSRPDTWGREHVANLYSLSVLSMIMNAREDEEEILRLAMTSVGALGPCRAEAGVAVLGEAPVYPSPDGHGVDGLADQLRLLCGREGQVRVPGREWGRAVPLQHTRGGAGGYLVVSATAPPGDGDVFLIHVLAQQTAAALALAGARRLDRDRARELRQLNEDRAAVNTRLATSVATLEHQRSVHEVLAQAAAAGGGVAGIATAVHRLTSRPVAVEDRFGNLRAWAGPERPTRYPKPDATRHEELLQEAARRAHPVRVGKRLIAPATHRGEVLGALALIDPDGSAGDDEVFVLDHACATLAVELAHVRSLAEVELRLRRELVDDLITGTDDESAYARAAAVGHDLHGAHHLAVAQWSDRVADDTFMQAVGRAAAGLRTRSLVARRPGMAVLVCEGPPRGNALYQALVRELGSPDGAIGVSGRCDTPGGIPRAHREALRALEVRRRSRTPHGATTFDDLGLYRLLGPGSDHREIQRFVRVWLGPLLDYDAAHHADLTQTLSQYFECGGNYDATAAALGIHRSTLRYRLRRIRDVSGSDLANVDNRLNLHVATRVWKVLDGAS</sequence>